<dbReference type="Gene3D" id="3.90.76.10">
    <property type="entry name" value="Dipeptide-binding Protein, Domain 1"/>
    <property type="match status" value="1"/>
</dbReference>
<dbReference type="CDD" id="cd00995">
    <property type="entry name" value="PBP2_NikA_DppA_OppA_like"/>
    <property type="match status" value="1"/>
</dbReference>
<evidence type="ECO:0000313" key="6">
    <source>
        <dbReference type="EMBL" id="MER6906312.1"/>
    </source>
</evidence>
<keyword evidence="2" id="KW-0813">Transport</keyword>
<evidence type="ECO:0000256" key="1">
    <source>
        <dbReference type="ARBA" id="ARBA00005695"/>
    </source>
</evidence>
<evidence type="ECO:0000313" key="7">
    <source>
        <dbReference type="Proteomes" id="UP001490330"/>
    </source>
</evidence>
<dbReference type="Gene3D" id="3.40.190.10">
    <property type="entry name" value="Periplasmic binding protein-like II"/>
    <property type="match status" value="1"/>
</dbReference>
<dbReference type="PROSITE" id="PS51318">
    <property type="entry name" value="TAT"/>
    <property type="match status" value="1"/>
</dbReference>
<accession>A0ABV1VIK3</accession>
<dbReference type="RefSeq" id="WP_350720154.1">
    <property type="nucleotide sequence ID" value="NZ_JBEPCO010000018.1"/>
</dbReference>
<dbReference type="Proteomes" id="UP001490330">
    <property type="component" value="Unassembled WGS sequence"/>
</dbReference>
<evidence type="ECO:0000259" key="5">
    <source>
        <dbReference type="Pfam" id="PF00496"/>
    </source>
</evidence>
<evidence type="ECO:0000256" key="4">
    <source>
        <dbReference type="SAM" id="MobiDB-lite"/>
    </source>
</evidence>
<dbReference type="InterPro" id="IPR030678">
    <property type="entry name" value="Peptide/Ni-bd"/>
</dbReference>
<dbReference type="EMBL" id="JBEPCV010000021">
    <property type="protein sequence ID" value="MER6906312.1"/>
    <property type="molecule type" value="Genomic_DNA"/>
</dbReference>
<feature type="domain" description="Solute-binding protein family 5" evidence="5">
    <location>
        <begin position="98"/>
        <end position="458"/>
    </location>
</feature>
<dbReference type="InterPro" id="IPR000914">
    <property type="entry name" value="SBP_5_dom"/>
</dbReference>
<keyword evidence="3" id="KW-0732">Signal</keyword>
<sequence>MPDGQIGRRVMLRTAGAGVGVLAASAILSACSPPPREADAGSEGKTATRGTDTPIDSLTLALPSSISTLDASRESGILNYVVAALVQESLLSVGPAGELKPGLAESWKQPDATTYVYTLRRDARFSDGSTVTTDDVLASVQAARDESSALAYAWAGVTSVKATGAREITIRLAEPDAAFAWTPTPGTLLISSRAFLTRNKGSVGTPKTLLLGSGPYKVTSFAADDHVSLERNDAWWGGKPSLKRLKLSFIPDAGTRLVAMKSGSVDGALNLPSDEARSWESTASVTYTGDRSVVALAFDTSRAPFNDVHVRKAFAHAADRAGMTHGILHGKAEVAATLVSPDMWGDLLTADQVAEAYRALPTWDFDLEQAKAELAKSAHGDGFTLDLSYPSSGPQLGKAALALAASLKKLGITLDVKEVTLEQWIADLVPGRKPLQFLWYFPVTGDPAELTNAYLDASATATNLPRYDDTTVSDALAAARKTTDRAERARHLMAAVKTAAAALPYLPLWWAQTATALSKDLVLEEPGPFTLIGPWAARIKKTAAP</sequence>
<name>A0ABV1VIK3_9ACTN</name>
<gene>
    <name evidence="6" type="ORF">ABT322_21620</name>
</gene>
<comment type="caution">
    <text evidence="6">The sequence shown here is derived from an EMBL/GenBank/DDBJ whole genome shotgun (WGS) entry which is preliminary data.</text>
</comment>
<dbReference type="Gene3D" id="3.10.105.10">
    <property type="entry name" value="Dipeptide-binding Protein, Domain 3"/>
    <property type="match status" value="1"/>
</dbReference>
<evidence type="ECO:0000256" key="2">
    <source>
        <dbReference type="ARBA" id="ARBA00022448"/>
    </source>
</evidence>
<organism evidence="6 7">
    <name type="scientific">Streptomyces flaveolus</name>
    <dbReference type="NCBI Taxonomy" id="67297"/>
    <lineage>
        <taxon>Bacteria</taxon>
        <taxon>Bacillati</taxon>
        <taxon>Actinomycetota</taxon>
        <taxon>Actinomycetes</taxon>
        <taxon>Kitasatosporales</taxon>
        <taxon>Streptomycetaceae</taxon>
        <taxon>Streptomyces</taxon>
    </lineage>
</organism>
<dbReference type="InterPro" id="IPR039424">
    <property type="entry name" value="SBP_5"/>
</dbReference>
<comment type="similarity">
    <text evidence="1">Belongs to the bacterial solute-binding protein 5 family.</text>
</comment>
<dbReference type="PANTHER" id="PTHR30290:SF9">
    <property type="entry name" value="OLIGOPEPTIDE-BINDING PROTEIN APPA"/>
    <property type="match status" value="1"/>
</dbReference>
<dbReference type="InterPro" id="IPR006311">
    <property type="entry name" value="TAT_signal"/>
</dbReference>
<dbReference type="Pfam" id="PF00496">
    <property type="entry name" value="SBP_bac_5"/>
    <property type="match status" value="1"/>
</dbReference>
<feature type="region of interest" description="Disordered" evidence="4">
    <location>
        <begin position="32"/>
        <end position="54"/>
    </location>
</feature>
<dbReference type="PIRSF" id="PIRSF002741">
    <property type="entry name" value="MppA"/>
    <property type="match status" value="1"/>
</dbReference>
<protein>
    <submittedName>
        <fullName evidence="6">ABC transporter substrate-binding protein</fullName>
    </submittedName>
</protein>
<reference evidence="6 7" key="1">
    <citation type="submission" date="2024-06" db="EMBL/GenBank/DDBJ databases">
        <title>The Natural Products Discovery Center: Release of the First 8490 Sequenced Strains for Exploring Actinobacteria Biosynthetic Diversity.</title>
        <authorList>
            <person name="Kalkreuter E."/>
            <person name="Kautsar S.A."/>
            <person name="Yang D."/>
            <person name="Bader C.D."/>
            <person name="Teijaro C.N."/>
            <person name="Fluegel L."/>
            <person name="Davis C.M."/>
            <person name="Simpson J.R."/>
            <person name="Lauterbach L."/>
            <person name="Steele A.D."/>
            <person name="Gui C."/>
            <person name="Meng S."/>
            <person name="Li G."/>
            <person name="Viehrig K."/>
            <person name="Ye F."/>
            <person name="Su P."/>
            <person name="Kiefer A.F."/>
            <person name="Nichols A."/>
            <person name="Cepeda A.J."/>
            <person name="Yan W."/>
            <person name="Fan B."/>
            <person name="Jiang Y."/>
            <person name="Adhikari A."/>
            <person name="Zheng C.-J."/>
            <person name="Schuster L."/>
            <person name="Cowan T.M."/>
            <person name="Smanski M.J."/>
            <person name="Chevrette M.G."/>
            <person name="De Carvalho L.P.S."/>
            <person name="Shen B."/>
        </authorList>
    </citation>
    <scope>NUCLEOTIDE SEQUENCE [LARGE SCALE GENOMIC DNA]</scope>
    <source>
        <strain evidence="6 7">NPDC000632</strain>
    </source>
</reference>
<dbReference type="PANTHER" id="PTHR30290">
    <property type="entry name" value="PERIPLASMIC BINDING COMPONENT OF ABC TRANSPORTER"/>
    <property type="match status" value="1"/>
</dbReference>
<keyword evidence="7" id="KW-1185">Reference proteome</keyword>
<proteinExistence type="inferred from homology"/>
<dbReference type="SUPFAM" id="SSF53850">
    <property type="entry name" value="Periplasmic binding protein-like II"/>
    <property type="match status" value="1"/>
</dbReference>
<evidence type="ECO:0000256" key="3">
    <source>
        <dbReference type="ARBA" id="ARBA00022729"/>
    </source>
</evidence>